<organism evidence="5 6">
    <name type="scientific">Goatpox virus FZ</name>
    <dbReference type="NCBI Taxonomy" id="1416740"/>
    <lineage>
        <taxon>Viruses</taxon>
        <taxon>Varidnaviria</taxon>
        <taxon>Bamfordvirae</taxon>
        <taxon>Nucleocytoviricota</taxon>
        <taxon>Pokkesviricetes</taxon>
        <taxon>Chitovirales</taxon>
        <taxon>Poxviridae</taxon>
        <taxon>Chordopoxvirinae</taxon>
        <taxon>Capripoxvirus</taxon>
        <taxon>Capripoxvirus goatpox</taxon>
        <taxon>Goatpox virus</taxon>
    </lineage>
</organism>
<dbReference type="GO" id="GO:0044423">
    <property type="term" value="C:virion component"/>
    <property type="evidence" value="ECO:0007669"/>
    <property type="project" value="UniProtKB-KW"/>
</dbReference>
<feature type="coiled-coil region" evidence="4">
    <location>
        <begin position="147"/>
        <end position="174"/>
    </location>
</feature>
<dbReference type="InterPro" id="IPR004969">
    <property type="entry name" value="Poxvirus_I1"/>
</dbReference>
<dbReference type="PIRSF" id="PIRSF015625">
    <property type="entry name" value="VAC_I1L"/>
    <property type="match status" value="1"/>
</dbReference>
<sequence length="314" mass="36513">MADNDDQLVLNSISARALKIFFTSKINDIVDELVTKKYPQKKKPLAKRIETRIPIDLIREDFVKRFKLDNYKNGILSTLINSLVENNYFSKDGKLNDDAINELVINDIEKKILEKISKSSSLYIDVSDVKILSSRLKKPASFFIFNKNRYVLENDKIEELINQLAKNNDITLDEKYSVKDNVYILSDELLEVLKSRLFKCPQVKDNLISKTRLYDYFNRITKQEESKIYVILKDKKIADILGIDTIKIGSFIYTKHSMLMNSISSNVDRYSKKFQESFYEKISEFVKDNEKVNVSKVVECLITPNIVLDSKLTE</sequence>
<keyword evidence="3 5" id="KW-0238">DNA-binding</keyword>
<name>A0A075CHH4_9POXV</name>
<evidence type="ECO:0000256" key="2">
    <source>
        <dbReference type="ARBA" id="ARBA00022844"/>
    </source>
</evidence>
<accession>A0A075CHH4</accession>
<evidence type="ECO:0000256" key="4">
    <source>
        <dbReference type="SAM" id="Coils"/>
    </source>
</evidence>
<evidence type="ECO:0000313" key="6">
    <source>
        <dbReference type="Proteomes" id="UP000134642"/>
    </source>
</evidence>
<dbReference type="Pfam" id="PF03289">
    <property type="entry name" value="Pox_I1"/>
    <property type="match status" value="1"/>
</dbReference>
<reference evidence="5 6" key="1">
    <citation type="journal article" date="2014" name="Vet. Microbiol.">
        <title>Complete genome sequence analysis of goatpox virus isolated from China shows high variation.</title>
        <authorList>
            <person name="Zeng X."/>
            <person name="Chi X."/>
            <person name="Li W."/>
            <person name="Hao W."/>
            <person name="Li M."/>
            <person name="Huang X."/>
            <person name="Huang Y."/>
            <person name="Rock D.L."/>
            <person name="Luo S."/>
            <person name="Wang S."/>
        </authorList>
    </citation>
    <scope>NUCLEOTIDE SEQUENCE [LARGE SCALE GENOMIC DNA]</scope>
    <source>
        <strain evidence="5">FZ</strain>
    </source>
</reference>
<proteinExistence type="predicted"/>
<gene>
    <name evidence="5" type="primary">GTPV039</name>
</gene>
<evidence type="ECO:0000256" key="3">
    <source>
        <dbReference type="ARBA" id="ARBA00023125"/>
    </source>
</evidence>
<keyword evidence="2" id="KW-0946">Virion</keyword>
<comment type="subcellular location">
    <subcellularLocation>
        <location evidence="1">Virion</location>
    </subcellularLocation>
</comment>
<dbReference type="GO" id="GO:0003677">
    <property type="term" value="F:DNA binding"/>
    <property type="evidence" value="ECO:0007669"/>
    <property type="project" value="UniProtKB-KW"/>
</dbReference>
<dbReference type="Proteomes" id="UP000134642">
    <property type="component" value="Segment"/>
</dbReference>
<protein>
    <submittedName>
        <fullName evidence="5">DNA-binding virion core protein</fullName>
    </submittedName>
</protein>
<evidence type="ECO:0000256" key="1">
    <source>
        <dbReference type="ARBA" id="ARBA00004328"/>
    </source>
</evidence>
<evidence type="ECO:0000313" key="5">
    <source>
        <dbReference type="EMBL" id="AGZ95358.1"/>
    </source>
</evidence>
<dbReference type="EMBL" id="KC951854">
    <property type="protein sequence ID" value="AGZ95358.1"/>
    <property type="molecule type" value="Genomic_DNA"/>
</dbReference>
<keyword evidence="4" id="KW-0175">Coiled coil</keyword>